<dbReference type="EMBL" id="DRND01000200">
    <property type="protein sequence ID" value="HFC46716.1"/>
    <property type="molecule type" value="Genomic_DNA"/>
</dbReference>
<proteinExistence type="predicted"/>
<evidence type="ECO:0000259" key="1">
    <source>
        <dbReference type="Pfam" id="PF03948"/>
    </source>
</evidence>
<keyword evidence="2" id="KW-0687">Ribonucleoprotein</keyword>
<accession>A0A7V2SVJ4</accession>
<dbReference type="Proteomes" id="UP000885797">
    <property type="component" value="Unassembled WGS sequence"/>
</dbReference>
<dbReference type="InterPro" id="IPR000244">
    <property type="entry name" value="Ribosomal_bL9"/>
</dbReference>
<dbReference type="GO" id="GO:0003735">
    <property type="term" value="F:structural constituent of ribosome"/>
    <property type="evidence" value="ECO:0007669"/>
    <property type="project" value="InterPro"/>
</dbReference>
<dbReference type="Gene3D" id="3.10.430.100">
    <property type="entry name" value="Ribosomal protein L9, C-terminal domain"/>
    <property type="match status" value="1"/>
</dbReference>
<dbReference type="InterPro" id="IPR020069">
    <property type="entry name" value="Ribosomal_bL9_C"/>
</dbReference>
<organism evidence="2">
    <name type="scientific">Dissulfuribacter thermophilus</name>
    <dbReference type="NCBI Taxonomy" id="1156395"/>
    <lineage>
        <taxon>Bacteria</taxon>
        <taxon>Pseudomonadati</taxon>
        <taxon>Thermodesulfobacteriota</taxon>
        <taxon>Dissulfuribacteria</taxon>
        <taxon>Dissulfuribacterales</taxon>
        <taxon>Dissulfuribacteraceae</taxon>
        <taxon>Dissulfuribacter</taxon>
    </lineage>
</organism>
<gene>
    <name evidence="2" type="primary">rplI</name>
    <name evidence="2" type="ORF">ENJ63_02410</name>
</gene>
<dbReference type="GO" id="GO:0006412">
    <property type="term" value="P:translation"/>
    <property type="evidence" value="ECO:0007669"/>
    <property type="project" value="InterPro"/>
</dbReference>
<feature type="domain" description="Large ribosomal subunit protein bL9 C-terminal" evidence="1">
    <location>
        <begin position="2"/>
        <end position="76"/>
    </location>
</feature>
<dbReference type="InterPro" id="IPR036791">
    <property type="entry name" value="Ribosomal_bL9_C_sf"/>
</dbReference>
<dbReference type="GO" id="GO:0005840">
    <property type="term" value="C:ribosome"/>
    <property type="evidence" value="ECO:0007669"/>
    <property type="project" value="UniProtKB-KW"/>
</dbReference>
<dbReference type="InterPro" id="IPR020594">
    <property type="entry name" value="Ribosomal_bL9_bac/chp"/>
</dbReference>
<keyword evidence="2" id="KW-0689">Ribosomal protein</keyword>
<sequence length="79" mass="8725">VKLEELAIEIPVRVGEEDKLYGSVTNQDIAKAIEEKGYEIDRKKIVLDEPIKSLGAHEVKVKISPEVTATITVNVVPVE</sequence>
<evidence type="ECO:0000313" key="2">
    <source>
        <dbReference type="EMBL" id="HFC46716.1"/>
    </source>
</evidence>
<feature type="non-terminal residue" evidence="2">
    <location>
        <position position="1"/>
    </location>
</feature>
<dbReference type="AlphaFoldDB" id="A0A7V2SVJ4"/>
<dbReference type="Pfam" id="PF03948">
    <property type="entry name" value="Ribosomal_L9_C"/>
    <property type="match status" value="1"/>
</dbReference>
<dbReference type="NCBIfam" id="TIGR00158">
    <property type="entry name" value="L9"/>
    <property type="match status" value="1"/>
</dbReference>
<name>A0A7V2SVJ4_9BACT</name>
<protein>
    <submittedName>
        <fullName evidence="2">50S ribosomal protein L9</fullName>
    </submittedName>
</protein>
<dbReference type="SUPFAM" id="SSF55653">
    <property type="entry name" value="Ribosomal protein L9 C-domain"/>
    <property type="match status" value="1"/>
</dbReference>
<reference evidence="2" key="1">
    <citation type="journal article" date="2020" name="mSystems">
        <title>Genome- and Community-Level Interaction Insights into Carbon Utilization and Element Cycling Functions of Hydrothermarchaeota in Hydrothermal Sediment.</title>
        <authorList>
            <person name="Zhou Z."/>
            <person name="Liu Y."/>
            <person name="Xu W."/>
            <person name="Pan J."/>
            <person name="Luo Z.H."/>
            <person name="Li M."/>
        </authorList>
    </citation>
    <scope>NUCLEOTIDE SEQUENCE [LARGE SCALE GENOMIC DNA]</scope>
    <source>
        <strain evidence="2">HyVt-503</strain>
    </source>
</reference>
<comment type="caution">
    <text evidence="2">The sequence shown here is derived from an EMBL/GenBank/DDBJ whole genome shotgun (WGS) entry which is preliminary data.</text>
</comment>
<dbReference type="PANTHER" id="PTHR21368">
    <property type="entry name" value="50S RIBOSOMAL PROTEIN L9"/>
    <property type="match status" value="1"/>
</dbReference>